<accession>A0A101HKN5</accession>
<gene>
    <name evidence="2" type="ORF">XD92_0217</name>
</gene>
<comment type="caution">
    <text evidence="2">The sequence shown here is derived from an EMBL/GenBank/DDBJ whole genome shotgun (WGS) entry which is preliminary data.</text>
</comment>
<evidence type="ECO:0008006" key="4">
    <source>
        <dbReference type="Google" id="ProtNLM"/>
    </source>
</evidence>
<feature type="transmembrane region" description="Helical" evidence="1">
    <location>
        <begin position="6"/>
        <end position="24"/>
    </location>
</feature>
<evidence type="ECO:0000313" key="3">
    <source>
        <dbReference type="Proteomes" id="UP000053860"/>
    </source>
</evidence>
<organism evidence="2 3">
    <name type="scientific">Proteiniphilum acetatigenes</name>
    <dbReference type="NCBI Taxonomy" id="294710"/>
    <lineage>
        <taxon>Bacteria</taxon>
        <taxon>Pseudomonadati</taxon>
        <taxon>Bacteroidota</taxon>
        <taxon>Bacteroidia</taxon>
        <taxon>Bacteroidales</taxon>
        <taxon>Dysgonomonadaceae</taxon>
        <taxon>Proteiniphilum</taxon>
    </lineage>
</organism>
<dbReference type="EMBL" id="LGGN01000020">
    <property type="protein sequence ID" value="KUK78572.1"/>
    <property type="molecule type" value="Genomic_DNA"/>
</dbReference>
<sequence length="53" mass="6016">MNLQFFIVVIIGIIVGIILLRQIYQFFFTKKDFSHCGGCNMCELPKKESSTGS</sequence>
<evidence type="ECO:0000313" key="2">
    <source>
        <dbReference type="EMBL" id="KUK78572.1"/>
    </source>
</evidence>
<keyword evidence="1" id="KW-1133">Transmembrane helix</keyword>
<name>A0A101HKN5_9BACT</name>
<reference evidence="3" key="1">
    <citation type="journal article" date="2015" name="MBio">
        <title>Genome-Resolved Metagenomic Analysis Reveals Roles for Candidate Phyla and Other Microbial Community Members in Biogeochemical Transformations in Oil Reservoirs.</title>
        <authorList>
            <person name="Hu P."/>
            <person name="Tom L."/>
            <person name="Singh A."/>
            <person name="Thomas B.C."/>
            <person name="Baker B.J."/>
            <person name="Piceno Y.M."/>
            <person name="Andersen G.L."/>
            <person name="Banfield J.F."/>
        </authorList>
    </citation>
    <scope>NUCLEOTIDE SEQUENCE [LARGE SCALE GENOMIC DNA]</scope>
</reference>
<evidence type="ECO:0000256" key="1">
    <source>
        <dbReference type="SAM" id="Phobius"/>
    </source>
</evidence>
<protein>
    <recommendedName>
        <fullName evidence="4">FeoB-associated Cys-rich membrane protein</fullName>
    </recommendedName>
</protein>
<dbReference type="AlphaFoldDB" id="A0A101HKN5"/>
<dbReference type="Proteomes" id="UP000053860">
    <property type="component" value="Unassembled WGS sequence"/>
</dbReference>
<proteinExistence type="predicted"/>
<keyword evidence="1" id="KW-0812">Transmembrane</keyword>
<keyword evidence="1" id="KW-0472">Membrane</keyword>